<dbReference type="Proteomes" id="UP000887116">
    <property type="component" value="Unassembled WGS sequence"/>
</dbReference>
<dbReference type="SUPFAM" id="SSF53335">
    <property type="entry name" value="S-adenosyl-L-methionine-dependent methyltransferases"/>
    <property type="match status" value="1"/>
</dbReference>
<comment type="caution">
    <text evidence="2">The sequence shown here is derived from an EMBL/GenBank/DDBJ whole genome shotgun (WGS) entry which is preliminary data.</text>
</comment>
<evidence type="ECO:0000259" key="1">
    <source>
        <dbReference type="Pfam" id="PF13847"/>
    </source>
</evidence>
<dbReference type="AlphaFoldDB" id="A0A8X6HDE4"/>
<name>A0A8X6HDE4_TRICU</name>
<sequence>MTHPSLLSVTSTCYHDSFRFVNRCIEKFQWQDLSKDVIMDIGCGHELNCCIAILDQFPDVRELIAVDKDSTVFQKAHTRERRIRFCVGDIQERDSLKSYEGKMDKVISTNTFDEIIDKEMSFRNAYRLLKPGGEAGFYFCVNTYMHKFLSVLSEIPKYAAIIEDKYAKNLNPPEHGKQYYKELLEKIGFKQVLAFDNEKRVLFPSDQSFKDDFLEHLKTYLKLSPEATETSEAEVVELYEKVFGRTDGKLLYVSAQLNLLGVKPVET</sequence>
<dbReference type="OrthoDB" id="66144at2759"/>
<feature type="domain" description="Methyltransferase" evidence="1">
    <location>
        <begin position="34"/>
        <end position="167"/>
    </location>
</feature>
<reference evidence="2" key="1">
    <citation type="submission" date="2020-07" db="EMBL/GenBank/DDBJ databases">
        <title>Multicomponent nature underlies the extraordinary mechanical properties of spider dragline silk.</title>
        <authorList>
            <person name="Kono N."/>
            <person name="Nakamura H."/>
            <person name="Mori M."/>
            <person name="Yoshida Y."/>
            <person name="Ohtoshi R."/>
            <person name="Malay A.D."/>
            <person name="Moran D.A.P."/>
            <person name="Tomita M."/>
            <person name="Numata K."/>
            <person name="Arakawa K."/>
        </authorList>
    </citation>
    <scope>NUCLEOTIDE SEQUENCE</scope>
</reference>
<evidence type="ECO:0000313" key="3">
    <source>
        <dbReference type="Proteomes" id="UP000887116"/>
    </source>
</evidence>
<proteinExistence type="predicted"/>
<dbReference type="InterPro" id="IPR025714">
    <property type="entry name" value="Methyltranfer_dom"/>
</dbReference>
<dbReference type="Gene3D" id="3.40.50.150">
    <property type="entry name" value="Vaccinia Virus protein VP39"/>
    <property type="match status" value="1"/>
</dbReference>
<dbReference type="EMBL" id="BMAO01031051">
    <property type="protein sequence ID" value="GFQ71972.1"/>
    <property type="molecule type" value="Genomic_DNA"/>
</dbReference>
<keyword evidence="3" id="KW-1185">Reference proteome</keyword>
<dbReference type="InterPro" id="IPR029063">
    <property type="entry name" value="SAM-dependent_MTases_sf"/>
</dbReference>
<accession>A0A8X6HDE4</accession>
<protein>
    <submittedName>
        <fullName evidence="2">Jhamt</fullName>
    </submittedName>
</protein>
<evidence type="ECO:0000313" key="2">
    <source>
        <dbReference type="EMBL" id="GFQ71972.1"/>
    </source>
</evidence>
<gene>
    <name evidence="2" type="primary">NCL1_11512</name>
    <name evidence="2" type="ORF">TNCT_452301</name>
</gene>
<dbReference type="Pfam" id="PF13847">
    <property type="entry name" value="Methyltransf_31"/>
    <property type="match status" value="1"/>
</dbReference>
<dbReference type="CDD" id="cd02440">
    <property type="entry name" value="AdoMet_MTases"/>
    <property type="match status" value="1"/>
</dbReference>
<organism evidence="2 3">
    <name type="scientific">Trichonephila clavata</name>
    <name type="common">Joro spider</name>
    <name type="synonym">Nephila clavata</name>
    <dbReference type="NCBI Taxonomy" id="2740835"/>
    <lineage>
        <taxon>Eukaryota</taxon>
        <taxon>Metazoa</taxon>
        <taxon>Ecdysozoa</taxon>
        <taxon>Arthropoda</taxon>
        <taxon>Chelicerata</taxon>
        <taxon>Arachnida</taxon>
        <taxon>Araneae</taxon>
        <taxon>Araneomorphae</taxon>
        <taxon>Entelegynae</taxon>
        <taxon>Araneoidea</taxon>
        <taxon>Nephilidae</taxon>
        <taxon>Trichonephila</taxon>
    </lineage>
</organism>